<dbReference type="PANTHER" id="PTHR37846">
    <property type="entry name" value="YALI0B21296P"/>
    <property type="match status" value="1"/>
</dbReference>
<accession>A0A061H2A4</accession>
<protein>
    <recommendedName>
        <fullName evidence="3">DUF7719 domain-containing protein</fullName>
    </recommendedName>
</protein>
<dbReference type="RefSeq" id="XP_007881726.1">
    <property type="nucleotide sequence ID" value="XM_007883535.1"/>
</dbReference>
<evidence type="ECO:0000256" key="2">
    <source>
        <dbReference type="SAM" id="Phobius"/>
    </source>
</evidence>
<feature type="compositionally biased region" description="Low complexity" evidence="1">
    <location>
        <begin position="92"/>
        <end position="101"/>
    </location>
</feature>
<dbReference type="HOGENOM" id="CLU_074873_1_0_1"/>
<feature type="region of interest" description="Disordered" evidence="1">
    <location>
        <begin position="1"/>
        <end position="37"/>
    </location>
</feature>
<name>A0A061H2A4_9BASI</name>
<feature type="compositionally biased region" description="Acidic residues" evidence="1">
    <location>
        <begin position="121"/>
        <end position="137"/>
    </location>
</feature>
<feature type="region of interest" description="Disordered" evidence="1">
    <location>
        <begin position="72"/>
        <end position="151"/>
    </location>
</feature>
<evidence type="ECO:0000313" key="4">
    <source>
        <dbReference type="EMBL" id="EPQ26349.1"/>
    </source>
</evidence>
<feature type="transmembrane region" description="Helical" evidence="2">
    <location>
        <begin position="207"/>
        <end position="225"/>
    </location>
</feature>
<keyword evidence="2" id="KW-0472">Membrane</keyword>
<proteinExistence type="predicted"/>
<dbReference type="Proteomes" id="UP000053664">
    <property type="component" value="Unassembled WGS sequence"/>
</dbReference>
<dbReference type="InterPro" id="IPR056136">
    <property type="entry name" value="DUF7719"/>
</dbReference>
<keyword evidence="2" id="KW-1133">Transmembrane helix</keyword>
<dbReference type="eggNOG" id="KOG3006">
    <property type="taxonomic scope" value="Eukaryota"/>
</dbReference>
<evidence type="ECO:0000256" key="1">
    <source>
        <dbReference type="SAM" id="MobiDB-lite"/>
    </source>
</evidence>
<reference evidence="4 5" key="1">
    <citation type="journal article" date="2013" name="Plant Cell">
        <title>The transition from a phytopathogenic smut ancestor to an anamorphic biocontrol agent deciphered by comparative whole-genome analysis.</title>
        <authorList>
            <person name="Lefebvre F."/>
            <person name="Joly D.L."/>
            <person name="Labbe C."/>
            <person name="Teichmann B."/>
            <person name="Linning R."/>
            <person name="Belzile F."/>
            <person name="Bakkeren G."/>
            <person name="Belanger R.R."/>
        </authorList>
    </citation>
    <scope>NUCLEOTIDE SEQUENCE [LARGE SCALE GENOMIC DNA]</scope>
    <source>
        <strain evidence="4 5">PF-1</strain>
    </source>
</reference>
<dbReference type="KEGG" id="pfp:PFL1_05997"/>
<gene>
    <name evidence="4" type="ORF">PFL1_05997</name>
</gene>
<dbReference type="EMBL" id="KE361645">
    <property type="protein sequence ID" value="EPQ26349.1"/>
    <property type="molecule type" value="Genomic_DNA"/>
</dbReference>
<feature type="transmembrane region" description="Helical" evidence="2">
    <location>
        <begin position="272"/>
        <end position="294"/>
    </location>
</feature>
<feature type="transmembrane region" description="Helical" evidence="2">
    <location>
        <begin position="175"/>
        <end position="195"/>
    </location>
</feature>
<dbReference type="Pfam" id="PF24841">
    <property type="entry name" value="DUF7719"/>
    <property type="match status" value="1"/>
</dbReference>
<keyword evidence="2" id="KW-0812">Transmembrane</keyword>
<feature type="domain" description="DUF7719" evidence="3">
    <location>
        <begin position="234"/>
        <end position="301"/>
    </location>
</feature>
<organism evidence="4 5">
    <name type="scientific">Pseudozyma flocculosa PF-1</name>
    <dbReference type="NCBI Taxonomy" id="1277687"/>
    <lineage>
        <taxon>Eukaryota</taxon>
        <taxon>Fungi</taxon>
        <taxon>Dikarya</taxon>
        <taxon>Basidiomycota</taxon>
        <taxon>Ustilaginomycotina</taxon>
        <taxon>Ustilaginomycetes</taxon>
        <taxon>Ustilaginales</taxon>
        <taxon>Ustilaginaceae</taxon>
        <taxon>Pseudozyma</taxon>
    </lineage>
</organism>
<dbReference type="GeneID" id="19320077"/>
<sequence>MGKITEIVSEDVSNVPHAGGSAGTGAAADDDDEAEMLTSAQREQVLFQTGVLDKLGLPKDYITLQEAQKQLEDLKKRPSDVKTGSGSGSSSGGKSTSQPRQRAPPRPRQAGGPAAEWTASTDDDDDDDDDEDYDSQDDYGQPSDAEYASDDDAEKLMRDQEARGMSPALESALDLVIWTMPFGFVYTLLDILVRQQYAETVGFFDQMARLVGSLPLLALFIWYNLTSKRKVLLQVLLFLIFTICTPALIYIVNKSPYDVVMRRVPPLGTLCIFAAVRLELLPTCIGLAIVAGYVQYYGMKIVFD</sequence>
<evidence type="ECO:0000259" key="3">
    <source>
        <dbReference type="Pfam" id="PF24841"/>
    </source>
</evidence>
<feature type="transmembrane region" description="Helical" evidence="2">
    <location>
        <begin position="232"/>
        <end position="252"/>
    </location>
</feature>
<dbReference type="OrthoDB" id="5597489at2759"/>
<dbReference type="PANTHER" id="PTHR37846:SF1">
    <property type="entry name" value="DEACETYLASE-LIKE PROTEIN"/>
    <property type="match status" value="1"/>
</dbReference>
<dbReference type="AlphaFoldDB" id="A0A061H2A4"/>
<evidence type="ECO:0000313" key="5">
    <source>
        <dbReference type="Proteomes" id="UP000053664"/>
    </source>
</evidence>